<dbReference type="PANTHER" id="PTHR47364">
    <property type="entry name" value="CYSTEINE PROTEINASE INHIBITOR 5"/>
    <property type="match status" value="1"/>
</dbReference>
<dbReference type="Proteomes" id="UP000823775">
    <property type="component" value="Unassembled WGS sequence"/>
</dbReference>
<dbReference type="Pfam" id="PF16845">
    <property type="entry name" value="SQAPI"/>
    <property type="match status" value="1"/>
</dbReference>
<dbReference type="PANTHER" id="PTHR47364:SF9">
    <property type="entry name" value="CYSTEINE PROTEINASE INHIBITOR 5-LIKE"/>
    <property type="match status" value="1"/>
</dbReference>
<dbReference type="SUPFAM" id="SSF54403">
    <property type="entry name" value="Cystatin/monellin"/>
    <property type="match status" value="1"/>
</dbReference>
<organism evidence="5 6">
    <name type="scientific">Datura stramonium</name>
    <name type="common">Jimsonweed</name>
    <name type="synonym">Common thornapple</name>
    <dbReference type="NCBI Taxonomy" id="4076"/>
    <lineage>
        <taxon>Eukaryota</taxon>
        <taxon>Viridiplantae</taxon>
        <taxon>Streptophyta</taxon>
        <taxon>Embryophyta</taxon>
        <taxon>Tracheophyta</taxon>
        <taxon>Spermatophyta</taxon>
        <taxon>Magnoliopsida</taxon>
        <taxon>eudicotyledons</taxon>
        <taxon>Gunneridae</taxon>
        <taxon>Pentapetalae</taxon>
        <taxon>asterids</taxon>
        <taxon>lamiids</taxon>
        <taxon>Solanales</taxon>
        <taxon>Solanaceae</taxon>
        <taxon>Solanoideae</taxon>
        <taxon>Datureae</taxon>
        <taxon>Datura</taxon>
    </lineage>
</organism>
<feature type="domain" description="Cystatin" evidence="4">
    <location>
        <begin position="28"/>
        <end position="114"/>
    </location>
</feature>
<name>A0ABS8RNI1_DATST</name>
<dbReference type="Gene3D" id="3.10.450.10">
    <property type="match status" value="1"/>
</dbReference>
<gene>
    <name evidence="5" type="ORF">HAX54_041101</name>
</gene>
<evidence type="ECO:0000259" key="4">
    <source>
        <dbReference type="SMART" id="SM00043"/>
    </source>
</evidence>
<proteinExistence type="predicted"/>
<feature type="chain" id="PRO_5046230379" description="Cystatin domain-containing protein" evidence="3">
    <location>
        <begin position="29"/>
        <end position="119"/>
    </location>
</feature>
<keyword evidence="6" id="KW-1185">Reference proteome</keyword>
<accession>A0ABS8RNI1</accession>
<reference evidence="5 6" key="1">
    <citation type="journal article" date="2021" name="BMC Genomics">
        <title>Datura genome reveals duplications of psychoactive alkaloid biosynthetic genes and high mutation rate following tissue culture.</title>
        <authorList>
            <person name="Rajewski A."/>
            <person name="Carter-House D."/>
            <person name="Stajich J."/>
            <person name="Litt A."/>
        </authorList>
    </citation>
    <scope>NUCLEOTIDE SEQUENCE [LARGE SCALE GENOMIC DNA]</scope>
    <source>
        <strain evidence="5">AR-01</strain>
    </source>
</reference>
<dbReference type="InterPro" id="IPR046350">
    <property type="entry name" value="Cystatin_sf"/>
</dbReference>
<dbReference type="EMBL" id="JACEIK010000059">
    <property type="protein sequence ID" value="MCD7448366.1"/>
    <property type="molecule type" value="Genomic_DNA"/>
</dbReference>
<dbReference type="InterPro" id="IPR000010">
    <property type="entry name" value="Cystatin_dom"/>
</dbReference>
<keyword evidence="2" id="KW-0789">Thiol protease inhibitor</keyword>
<evidence type="ECO:0000256" key="3">
    <source>
        <dbReference type="SAM" id="SignalP"/>
    </source>
</evidence>
<keyword evidence="1" id="KW-0646">Protease inhibitor</keyword>
<evidence type="ECO:0000256" key="2">
    <source>
        <dbReference type="ARBA" id="ARBA00022704"/>
    </source>
</evidence>
<feature type="signal peptide" evidence="3">
    <location>
        <begin position="1"/>
        <end position="28"/>
    </location>
</feature>
<dbReference type="CDD" id="cd00042">
    <property type="entry name" value="CY"/>
    <property type="match status" value="1"/>
</dbReference>
<protein>
    <recommendedName>
        <fullName evidence="4">Cystatin domain-containing protein</fullName>
    </recommendedName>
</protein>
<evidence type="ECO:0000313" key="6">
    <source>
        <dbReference type="Proteomes" id="UP000823775"/>
    </source>
</evidence>
<comment type="caution">
    <text evidence="5">The sequence shown here is derived from an EMBL/GenBank/DDBJ whole genome shotgun (WGS) entry which is preliminary data.</text>
</comment>
<evidence type="ECO:0000256" key="1">
    <source>
        <dbReference type="ARBA" id="ARBA00022690"/>
    </source>
</evidence>
<dbReference type="SMART" id="SM00043">
    <property type="entry name" value="CY"/>
    <property type="match status" value="1"/>
</dbReference>
<keyword evidence="3" id="KW-0732">Signal</keyword>
<evidence type="ECO:0000313" key="5">
    <source>
        <dbReference type="EMBL" id="MCD7448366.1"/>
    </source>
</evidence>
<sequence>MALKLNSFPHTMFLILVIFSTFLDISSANNGPIKDPKDPKVVEIANFALKEFNKKAKHNYELREVEGGRRVSVTDGVNYQLYIVANEWDTISHHVAVVFVRSDNFKKLISFDKFVPLKN</sequence>